<evidence type="ECO:0000313" key="7">
    <source>
        <dbReference type="Proteomes" id="UP000594015"/>
    </source>
</evidence>
<dbReference type="KEGG" id="barh:WN72_39945"/>
<dbReference type="SUPFAM" id="SSF53822">
    <property type="entry name" value="Periplasmic binding protein-like I"/>
    <property type="match status" value="1"/>
</dbReference>
<dbReference type="AlphaFoldDB" id="A0AAE7TKX5"/>
<gene>
    <name evidence="6" type="ORF">WN72_39945</name>
</gene>
<feature type="signal peptide" evidence="4">
    <location>
        <begin position="1"/>
        <end position="28"/>
    </location>
</feature>
<dbReference type="EMBL" id="CP030050">
    <property type="protein sequence ID" value="QOZ71784.1"/>
    <property type="molecule type" value="Genomic_DNA"/>
</dbReference>
<keyword evidence="2 4" id="KW-0732">Signal</keyword>
<dbReference type="InterPro" id="IPR028081">
    <property type="entry name" value="Leu-bd"/>
</dbReference>
<evidence type="ECO:0000256" key="1">
    <source>
        <dbReference type="ARBA" id="ARBA00010062"/>
    </source>
</evidence>
<proteinExistence type="inferred from homology"/>
<protein>
    <submittedName>
        <fullName evidence="6">Branched-chain amino acid ABC transporter substrate-binding protein</fullName>
    </submittedName>
</protein>
<sequence length="411" mass="43930">MNKTAKGLSRRTVLSGAAAVSLAGVARAQGPAEVKVGLIVPLSGIYTRPGQVMKMGAEMGIEHINAQGGIKALGGAKLKLVVIDCGDTTEKAKNAAQRMVAQEPDLVAATGSYLSSFTLAVTEVTERAELPMLTLSYSDLLTDRGFKYIFQTAATASRQSELGLPTLMKLAEKASGKRPKTVAMLMDNTATSVATAKALKERLFAQEGLQLVVEEVWTPPLSDATPLIQKVRSAKPDLLLFMPNAVSDAKLGLEKISEFGLGQGKIPTVSFSITIAEPDMLQSVSPEIVQGIMTIVASWGAKGHEALIAELKAKYREPWATQNVISTYGDMWVMKEALEKAGKADRNAVAQALRTLDAGDSKYYPGGQLKFDEKGRRVGAGVVIVQWQSGVPVTVYPPELAQAEPFWPKKS</sequence>
<dbReference type="Pfam" id="PF13458">
    <property type="entry name" value="Peripla_BP_6"/>
    <property type="match status" value="1"/>
</dbReference>
<dbReference type="GO" id="GO:0006865">
    <property type="term" value="P:amino acid transport"/>
    <property type="evidence" value="ECO:0007669"/>
    <property type="project" value="UniProtKB-KW"/>
</dbReference>
<dbReference type="PROSITE" id="PS51318">
    <property type="entry name" value="TAT"/>
    <property type="match status" value="1"/>
</dbReference>
<dbReference type="RefSeq" id="WP_092218431.1">
    <property type="nucleotide sequence ID" value="NZ_CP030050.1"/>
</dbReference>
<dbReference type="Gene3D" id="3.40.50.2300">
    <property type="match status" value="2"/>
</dbReference>
<dbReference type="PANTHER" id="PTHR30483:SF37">
    <property type="entry name" value="ABC TRANSPORTER SUBSTRATE-BINDING PROTEIN"/>
    <property type="match status" value="1"/>
</dbReference>
<dbReference type="Proteomes" id="UP000594015">
    <property type="component" value="Chromosome"/>
</dbReference>
<evidence type="ECO:0000256" key="3">
    <source>
        <dbReference type="ARBA" id="ARBA00022970"/>
    </source>
</evidence>
<dbReference type="InterPro" id="IPR028082">
    <property type="entry name" value="Peripla_BP_I"/>
</dbReference>
<reference evidence="6 7" key="1">
    <citation type="submission" date="2018-06" db="EMBL/GenBank/DDBJ databases">
        <title>Comparative genomics of Bradyrhizobium nodulating Arachidis hypogaea.</title>
        <authorList>
            <person name="Li Y."/>
        </authorList>
    </citation>
    <scope>NUCLEOTIDE SEQUENCE [LARGE SCALE GENOMIC DNA]</scope>
    <source>
        <strain evidence="6 7">CCBAU 051107</strain>
    </source>
</reference>
<feature type="domain" description="Leucine-binding protein" evidence="5">
    <location>
        <begin position="33"/>
        <end position="390"/>
    </location>
</feature>
<keyword evidence="3" id="KW-0029">Amino-acid transport</keyword>
<keyword evidence="3" id="KW-0813">Transport</keyword>
<evidence type="ECO:0000259" key="5">
    <source>
        <dbReference type="Pfam" id="PF13458"/>
    </source>
</evidence>
<evidence type="ECO:0000313" key="6">
    <source>
        <dbReference type="EMBL" id="QOZ71784.1"/>
    </source>
</evidence>
<evidence type="ECO:0000256" key="4">
    <source>
        <dbReference type="SAM" id="SignalP"/>
    </source>
</evidence>
<feature type="chain" id="PRO_5042284283" evidence="4">
    <location>
        <begin position="29"/>
        <end position="411"/>
    </location>
</feature>
<evidence type="ECO:0000256" key="2">
    <source>
        <dbReference type="ARBA" id="ARBA00022729"/>
    </source>
</evidence>
<accession>A0AAE7TKX5</accession>
<name>A0AAE7TKX5_9BRAD</name>
<dbReference type="CDD" id="cd06340">
    <property type="entry name" value="PBP1_ABC_ligand_binding-like"/>
    <property type="match status" value="1"/>
</dbReference>
<organism evidence="6 7">
    <name type="scientific">Bradyrhizobium arachidis</name>
    <dbReference type="NCBI Taxonomy" id="858423"/>
    <lineage>
        <taxon>Bacteria</taxon>
        <taxon>Pseudomonadati</taxon>
        <taxon>Pseudomonadota</taxon>
        <taxon>Alphaproteobacteria</taxon>
        <taxon>Hyphomicrobiales</taxon>
        <taxon>Nitrobacteraceae</taxon>
        <taxon>Bradyrhizobium</taxon>
    </lineage>
</organism>
<dbReference type="InterPro" id="IPR051010">
    <property type="entry name" value="BCAA_transport"/>
</dbReference>
<dbReference type="PANTHER" id="PTHR30483">
    <property type="entry name" value="LEUCINE-SPECIFIC-BINDING PROTEIN"/>
    <property type="match status" value="1"/>
</dbReference>
<dbReference type="InterPro" id="IPR006311">
    <property type="entry name" value="TAT_signal"/>
</dbReference>
<comment type="similarity">
    <text evidence="1">Belongs to the leucine-binding protein family.</text>
</comment>